<evidence type="ECO:0000256" key="7">
    <source>
        <dbReference type="PROSITE-ProRule" id="PRU00175"/>
    </source>
</evidence>
<comment type="similarity">
    <text evidence="2">Belongs to the TRIM/RBCC family.</text>
</comment>
<dbReference type="Pfam" id="PF00622">
    <property type="entry name" value="SPRY"/>
    <property type="match status" value="1"/>
</dbReference>
<evidence type="ECO:0000256" key="2">
    <source>
        <dbReference type="ARBA" id="ARBA00008518"/>
    </source>
</evidence>
<dbReference type="InterPro" id="IPR058030">
    <property type="entry name" value="TRIM8/14/16/25/29/45/65_CC"/>
</dbReference>
<evidence type="ECO:0000313" key="12">
    <source>
        <dbReference type="EMBL" id="KAF4073683.1"/>
    </source>
</evidence>
<dbReference type="PROSITE" id="PS50188">
    <property type="entry name" value="B302_SPRY"/>
    <property type="match status" value="1"/>
</dbReference>
<dbReference type="InterPro" id="IPR001870">
    <property type="entry name" value="B30.2/SPRY"/>
</dbReference>
<sequence>MGRFRVRKKRCRNSITVPPIMSTEDTSLRVIIFGSSDNQQFDPAESEIKFLNLTSRVTVVKEAEKETLFNTHPNIQAFRVSRIQEMSTSTLICFPDDGMASTFSLLSKKHFLCSLCEDIFSNPVTTPCGHSFCKVCLHKYWSRSHTRKCPLCRKSFVSKPHLNVNRILADVTEHYRKSRQDGKMKSVSVGGLLNVAVEKTEAEVEHMIQERIQKMDKLKQSLKLLNSSCLREVQESHRVFSALLSSVEAAHKAVVAEVEERQQEAEKRVDRLVKELEKEIADLKSGQTTPEDLLDSKEYLRKSFSHLPREMRDWSKVTLETDPCVGFTRKAVSDFIETVRTEANKLSKAELKRLQIYTVELRLNPRTAHAHLSVSDDRKQVRHTGKQQEVPENPKRFDRVTNVMSKEALLSGRHYWEVEVGDKTDWDLGLARHSVNRKGKFTVSPANGFWTLSLRSGNQYTANTLPLTCLPLHFKPRKVGVYLDYEEGRVSFFCPESGIHIYTFTDKFTERLHPIFNPGRPHGSKNAAPLIIITNCCTI</sequence>
<comment type="subcellular location">
    <subcellularLocation>
        <location evidence="1">Cytoplasm</location>
    </subcellularLocation>
</comment>
<evidence type="ECO:0000256" key="3">
    <source>
        <dbReference type="ARBA" id="ARBA00022490"/>
    </source>
</evidence>
<dbReference type="InterPro" id="IPR018957">
    <property type="entry name" value="Znf_C3HC4_RING-type"/>
</dbReference>
<keyword evidence="4" id="KW-0479">Metal-binding</keyword>
<evidence type="ECO:0000256" key="6">
    <source>
        <dbReference type="ARBA" id="ARBA00022833"/>
    </source>
</evidence>
<evidence type="ECO:0000256" key="9">
    <source>
        <dbReference type="SAM" id="MobiDB-lite"/>
    </source>
</evidence>
<protein>
    <recommendedName>
        <fullName evidence="14">E3 ubiquitin-protein ligase TRIM39-like</fullName>
    </recommendedName>
</protein>
<evidence type="ECO:0000256" key="1">
    <source>
        <dbReference type="ARBA" id="ARBA00004496"/>
    </source>
</evidence>
<feature type="coiled-coil region" evidence="8">
    <location>
        <begin position="248"/>
        <end position="286"/>
    </location>
</feature>
<dbReference type="Gene3D" id="3.30.40.10">
    <property type="entry name" value="Zinc/RING finger domain, C3HC4 (zinc finger)"/>
    <property type="match status" value="1"/>
</dbReference>
<feature type="domain" description="RING-type" evidence="10">
    <location>
        <begin position="113"/>
        <end position="153"/>
    </location>
</feature>
<dbReference type="InterPro" id="IPR050143">
    <property type="entry name" value="TRIM/RBCC"/>
</dbReference>
<evidence type="ECO:0000256" key="5">
    <source>
        <dbReference type="ARBA" id="ARBA00022771"/>
    </source>
</evidence>
<dbReference type="GO" id="GO:0005737">
    <property type="term" value="C:cytoplasm"/>
    <property type="evidence" value="ECO:0007669"/>
    <property type="project" value="UniProtKB-SubCell"/>
</dbReference>
<comment type="caution">
    <text evidence="12">The sequence shown here is derived from an EMBL/GenBank/DDBJ whole genome shotgun (WGS) entry which is preliminary data.</text>
</comment>
<dbReference type="SUPFAM" id="SSF49899">
    <property type="entry name" value="Concanavalin A-like lectins/glucanases"/>
    <property type="match status" value="1"/>
</dbReference>
<keyword evidence="3" id="KW-0963">Cytoplasm</keyword>
<reference evidence="12 13" key="1">
    <citation type="submission" date="2020-02" db="EMBL/GenBank/DDBJ databases">
        <title>A chromosome-scale genome assembly of the black bullhead catfish (Ameiurus melas).</title>
        <authorList>
            <person name="Wen M."/>
            <person name="Zham M."/>
            <person name="Cabau C."/>
            <person name="Klopp C."/>
            <person name="Donnadieu C."/>
            <person name="Roques C."/>
            <person name="Bouchez O."/>
            <person name="Lampietro C."/>
            <person name="Jouanno E."/>
            <person name="Herpin A."/>
            <person name="Louis A."/>
            <person name="Berthelot C."/>
            <person name="Parey E."/>
            <person name="Roest-Crollius H."/>
            <person name="Braasch I."/>
            <person name="Postlethwait J."/>
            <person name="Robinson-Rechavi M."/>
            <person name="Echchiki A."/>
            <person name="Begum T."/>
            <person name="Montfort J."/>
            <person name="Schartl M."/>
            <person name="Bobe J."/>
            <person name="Guiguen Y."/>
        </authorList>
    </citation>
    <scope>NUCLEOTIDE SEQUENCE [LARGE SCALE GENOMIC DNA]</scope>
    <source>
        <strain evidence="12">M_S1</strain>
        <tissue evidence="12">Blood</tissue>
    </source>
</reference>
<feature type="domain" description="B30.2/SPRY" evidence="11">
    <location>
        <begin position="341"/>
        <end position="535"/>
    </location>
</feature>
<dbReference type="SUPFAM" id="SSF57850">
    <property type="entry name" value="RING/U-box"/>
    <property type="match status" value="1"/>
</dbReference>
<evidence type="ECO:0000256" key="4">
    <source>
        <dbReference type="ARBA" id="ARBA00022723"/>
    </source>
</evidence>
<accession>A0A7J5ZTE8</accession>
<dbReference type="SMART" id="SM00449">
    <property type="entry name" value="SPRY"/>
    <property type="match status" value="1"/>
</dbReference>
<dbReference type="PROSITE" id="PS00518">
    <property type="entry name" value="ZF_RING_1"/>
    <property type="match status" value="1"/>
</dbReference>
<dbReference type="AlphaFoldDB" id="A0A7J5ZTE8"/>
<keyword evidence="8" id="KW-0175">Coiled coil</keyword>
<keyword evidence="13" id="KW-1185">Reference proteome</keyword>
<keyword evidence="6" id="KW-0862">Zinc</keyword>
<dbReference type="InterPro" id="IPR001841">
    <property type="entry name" value="Znf_RING"/>
</dbReference>
<dbReference type="PRINTS" id="PR01407">
    <property type="entry name" value="BUTYPHLNCDUF"/>
</dbReference>
<dbReference type="InterPro" id="IPR013320">
    <property type="entry name" value="ConA-like_dom_sf"/>
</dbReference>
<dbReference type="Pfam" id="PF25600">
    <property type="entry name" value="TRIM_CC"/>
    <property type="match status" value="1"/>
</dbReference>
<gene>
    <name evidence="12" type="ORF">AMELA_G00246010</name>
</gene>
<dbReference type="Pfam" id="PF00097">
    <property type="entry name" value="zf-C3HC4"/>
    <property type="match status" value="1"/>
</dbReference>
<dbReference type="SMART" id="SM00589">
    <property type="entry name" value="PRY"/>
    <property type="match status" value="1"/>
</dbReference>
<dbReference type="GO" id="GO:0008270">
    <property type="term" value="F:zinc ion binding"/>
    <property type="evidence" value="ECO:0007669"/>
    <property type="project" value="UniProtKB-KW"/>
</dbReference>
<evidence type="ECO:0000256" key="8">
    <source>
        <dbReference type="SAM" id="Coils"/>
    </source>
</evidence>
<dbReference type="InterPro" id="IPR006574">
    <property type="entry name" value="PRY"/>
</dbReference>
<evidence type="ECO:0008006" key="14">
    <source>
        <dbReference type="Google" id="ProtNLM"/>
    </source>
</evidence>
<feature type="region of interest" description="Disordered" evidence="9">
    <location>
        <begin position="370"/>
        <end position="392"/>
    </location>
</feature>
<dbReference type="PROSITE" id="PS50089">
    <property type="entry name" value="ZF_RING_2"/>
    <property type="match status" value="1"/>
</dbReference>
<dbReference type="Proteomes" id="UP000593565">
    <property type="component" value="Unassembled WGS sequence"/>
</dbReference>
<dbReference type="InterPro" id="IPR003877">
    <property type="entry name" value="SPRY_dom"/>
</dbReference>
<evidence type="ECO:0000259" key="10">
    <source>
        <dbReference type="PROSITE" id="PS50089"/>
    </source>
</evidence>
<dbReference type="Gene3D" id="2.60.120.920">
    <property type="match status" value="1"/>
</dbReference>
<dbReference type="SMART" id="SM00184">
    <property type="entry name" value="RING"/>
    <property type="match status" value="1"/>
</dbReference>
<dbReference type="PANTHER" id="PTHR24103">
    <property type="entry name" value="E3 UBIQUITIN-PROTEIN LIGASE TRIM"/>
    <property type="match status" value="1"/>
</dbReference>
<evidence type="ECO:0000313" key="13">
    <source>
        <dbReference type="Proteomes" id="UP000593565"/>
    </source>
</evidence>
<dbReference type="InterPro" id="IPR017907">
    <property type="entry name" value="Znf_RING_CS"/>
</dbReference>
<dbReference type="InterPro" id="IPR043136">
    <property type="entry name" value="B30.2/SPRY_sf"/>
</dbReference>
<dbReference type="Pfam" id="PF13765">
    <property type="entry name" value="PRY"/>
    <property type="match status" value="1"/>
</dbReference>
<organism evidence="12 13">
    <name type="scientific">Ameiurus melas</name>
    <name type="common">Black bullhead</name>
    <name type="synonym">Silurus melas</name>
    <dbReference type="NCBI Taxonomy" id="219545"/>
    <lineage>
        <taxon>Eukaryota</taxon>
        <taxon>Metazoa</taxon>
        <taxon>Chordata</taxon>
        <taxon>Craniata</taxon>
        <taxon>Vertebrata</taxon>
        <taxon>Euteleostomi</taxon>
        <taxon>Actinopterygii</taxon>
        <taxon>Neopterygii</taxon>
        <taxon>Teleostei</taxon>
        <taxon>Ostariophysi</taxon>
        <taxon>Siluriformes</taxon>
        <taxon>Ictaluridae</taxon>
        <taxon>Ameiurus</taxon>
    </lineage>
</organism>
<dbReference type="FunFam" id="2.60.120.920:FF:000004">
    <property type="entry name" value="Butyrophilin subfamily 1 member A1"/>
    <property type="match status" value="1"/>
</dbReference>
<keyword evidence="5 7" id="KW-0863">Zinc-finger</keyword>
<proteinExistence type="inferred from homology"/>
<name>A0A7J5ZTE8_AMEME</name>
<dbReference type="EMBL" id="JAAGNN010000023">
    <property type="protein sequence ID" value="KAF4073683.1"/>
    <property type="molecule type" value="Genomic_DNA"/>
</dbReference>
<dbReference type="InterPro" id="IPR003879">
    <property type="entry name" value="Butyrophylin_SPRY"/>
</dbReference>
<dbReference type="InterPro" id="IPR013083">
    <property type="entry name" value="Znf_RING/FYVE/PHD"/>
</dbReference>
<evidence type="ECO:0000259" key="11">
    <source>
        <dbReference type="PROSITE" id="PS50188"/>
    </source>
</evidence>
<dbReference type="CDD" id="cd13733">
    <property type="entry name" value="SPRY_PRY_C-I_1"/>
    <property type="match status" value="1"/>
</dbReference>